<sequence>MPHSIPLTAALRAVQPQTEASQRIHSSVNNSQLSQKRHTTVTATSATSFPRTIIGTSLNCTALPVAHKSCPPASSRAWLHLSGLDNSVTSEHVTSAVASLLGSDDIIVFSLLRKGDDAATVRSLSFKVGIPGTLRGKAFLPNTWPLGLQVREFVCGNGSSTTPPPSSGMDEPGLKKQCQSQPVAARAVRMPRTARRKEAPREVAANQPTLERFFLTQARHDAVNDKD</sequence>
<evidence type="ECO:0000256" key="1">
    <source>
        <dbReference type="SAM" id="MobiDB-lite"/>
    </source>
</evidence>
<dbReference type="AlphaFoldDB" id="A0A6E8VP10"/>
<keyword evidence="3" id="KW-1185">Reference proteome</keyword>
<proteinExistence type="predicted"/>
<evidence type="ECO:0000313" key="2">
    <source>
        <dbReference type="EnsemblMetazoa" id="ACON006157-PA"/>
    </source>
</evidence>
<dbReference type="VEuPathDB" id="VectorBase:ACON2_032036"/>
<dbReference type="EnsemblMetazoa" id="ACON006157-RA">
    <property type="protein sequence ID" value="ACON006157-PA"/>
    <property type="gene ID" value="ACON006157"/>
</dbReference>
<dbReference type="VEuPathDB" id="VectorBase:ACMO_009700"/>
<reference evidence="2" key="2">
    <citation type="submission" date="2020-05" db="UniProtKB">
        <authorList>
            <consortium name="EnsemblMetazoa"/>
        </authorList>
    </citation>
    <scope>IDENTIFICATION</scope>
    <source>
        <strain evidence="2">Ngousso</strain>
    </source>
</reference>
<dbReference type="Proteomes" id="UP001105220">
    <property type="component" value="Unplaced"/>
</dbReference>
<protein>
    <submittedName>
        <fullName evidence="2">Uncharacterized protein</fullName>
    </submittedName>
</protein>
<name>A0A6E8VP10_ANOCL</name>
<feature type="region of interest" description="Disordered" evidence="1">
    <location>
        <begin position="157"/>
        <end position="210"/>
    </location>
</feature>
<feature type="region of interest" description="Disordered" evidence="1">
    <location>
        <begin position="16"/>
        <end position="39"/>
    </location>
</feature>
<organism evidence="2 3">
    <name type="scientific">Anopheles coluzzii</name>
    <name type="common">African malaria mosquito</name>
    <dbReference type="NCBI Taxonomy" id="1518534"/>
    <lineage>
        <taxon>Eukaryota</taxon>
        <taxon>Metazoa</taxon>
        <taxon>Ecdysozoa</taxon>
        <taxon>Arthropoda</taxon>
        <taxon>Hexapoda</taxon>
        <taxon>Insecta</taxon>
        <taxon>Pterygota</taxon>
        <taxon>Neoptera</taxon>
        <taxon>Endopterygota</taxon>
        <taxon>Diptera</taxon>
        <taxon>Nematocera</taxon>
        <taxon>Culicoidea</taxon>
        <taxon>Culicidae</taxon>
        <taxon>Anophelinae</taxon>
        <taxon>Anopheles</taxon>
    </lineage>
</organism>
<accession>A0A6E8VP10</accession>
<reference key="1">
    <citation type="journal article" date="2019" name="Genes (Basel)">
        <title>A High-Quality De novo Genome Assembly from a Single Mosquito Using PacBio Sequencing.</title>
        <authorList>
            <person name="Kingan S.B."/>
            <person name="Heaton H."/>
            <person name="Cudini J."/>
            <person name="Lambert C.C."/>
            <person name="Baybayan P."/>
            <person name="Galvin B.D."/>
            <person name="Durbin R."/>
            <person name="Korlach J."/>
            <person name="Lawniczak M.K.N."/>
        </authorList>
    </citation>
    <scope>NUCLEOTIDE SEQUENCE [LARGE SCALE GENOMIC DNA]</scope>
    <source>
        <strain>Mali-NIH</strain>
    </source>
</reference>
<evidence type="ECO:0000313" key="3">
    <source>
        <dbReference type="Proteomes" id="UP001105220"/>
    </source>
</evidence>
<dbReference type="VEuPathDB" id="VectorBase:ACON006157"/>